<dbReference type="Proteomes" id="UP000288212">
    <property type="component" value="Unassembled WGS sequence"/>
</dbReference>
<dbReference type="Pfam" id="PF00691">
    <property type="entry name" value="OmpA"/>
    <property type="match status" value="1"/>
</dbReference>
<evidence type="ECO:0000313" key="9">
    <source>
        <dbReference type="EMBL" id="RUO20695.1"/>
    </source>
</evidence>
<comment type="caution">
    <text evidence="9">The sequence shown here is derived from an EMBL/GenBank/DDBJ whole genome shotgun (WGS) entry which is preliminary data.</text>
</comment>
<dbReference type="InterPro" id="IPR025713">
    <property type="entry name" value="MotB-like_N_dom"/>
</dbReference>
<keyword evidence="6 7" id="KW-0472">Membrane</keyword>
<evidence type="ECO:0000259" key="8">
    <source>
        <dbReference type="PROSITE" id="PS51123"/>
    </source>
</evidence>
<dbReference type="RefSeq" id="WP_126791850.1">
    <property type="nucleotide sequence ID" value="NZ_PIPI01000002.1"/>
</dbReference>
<dbReference type="Pfam" id="PF13677">
    <property type="entry name" value="MotB_plug"/>
    <property type="match status" value="1"/>
</dbReference>
<evidence type="ECO:0000256" key="3">
    <source>
        <dbReference type="ARBA" id="ARBA00022475"/>
    </source>
</evidence>
<evidence type="ECO:0000256" key="2">
    <source>
        <dbReference type="ARBA" id="ARBA00008914"/>
    </source>
</evidence>
<evidence type="ECO:0000256" key="6">
    <source>
        <dbReference type="ARBA" id="ARBA00023136"/>
    </source>
</evidence>
<sequence>MRFGSRNPQLAAEKAEKMLADRTLSQNFVKQRKEFAGLNDPPEPEEETWVTTYMDLLTLLLVLFVVLLANADFSGTPAEREVISQKSALLQAFGLDPETATESELTTLGNRLTGEFNEAGFGDLVDITTTPGTLNIRLNDQILFRSGEAHFADEQAAELMKPVVAVLQRGGHSISVEGHTDTVPISTERFPSNWELSAARASFVVRYLISEGVAPERLRAVGFADSQPLASNDSEEGRRQNRRVTLVLSVADES</sequence>
<evidence type="ECO:0000256" key="5">
    <source>
        <dbReference type="ARBA" id="ARBA00022989"/>
    </source>
</evidence>
<evidence type="ECO:0000313" key="10">
    <source>
        <dbReference type="Proteomes" id="UP000288212"/>
    </source>
</evidence>
<dbReference type="PROSITE" id="PS51123">
    <property type="entry name" value="OMPA_2"/>
    <property type="match status" value="1"/>
</dbReference>
<dbReference type="AlphaFoldDB" id="A0A432VVW7"/>
<comment type="subcellular location">
    <subcellularLocation>
        <location evidence="1">Cell membrane</location>
        <topology evidence="1">Single-pass membrane protein</topology>
    </subcellularLocation>
</comment>
<dbReference type="PANTHER" id="PTHR30329">
    <property type="entry name" value="STATOR ELEMENT OF FLAGELLAR MOTOR COMPLEX"/>
    <property type="match status" value="1"/>
</dbReference>
<keyword evidence="5" id="KW-1133">Transmembrane helix</keyword>
<dbReference type="GO" id="GO:0005886">
    <property type="term" value="C:plasma membrane"/>
    <property type="evidence" value="ECO:0007669"/>
    <property type="project" value="UniProtKB-SubCell"/>
</dbReference>
<dbReference type="PANTHER" id="PTHR30329:SF21">
    <property type="entry name" value="LIPOPROTEIN YIAD-RELATED"/>
    <property type="match status" value="1"/>
</dbReference>
<reference evidence="9 10" key="1">
    <citation type="journal article" date="2011" name="Front. Microbiol.">
        <title>Genomic signatures of strain selection and enhancement in Bacillus atrophaeus var. globigii, a historical biowarfare simulant.</title>
        <authorList>
            <person name="Gibbons H.S."/>
            <person name="Broomall S.M."/>
            <person name="McNew L.A."/>
            <person name="Daligault H."/>
            <person name="Chapman C."/>
            <person name="Bruce D."/>
            <person name="Karavis M."/>
            <person name="Krepps M."/>
            <person name="McGregor P.A."/>
            <person name="Hong C."/>
            <person name="Park K.H."/>
            <person name="Akmal A."/>
            <person name="Feldman A."/>
            <person name="Lin J.S."/>
            <person name="Chang W.E."/>
            <person name="Higgs B.W."/>
            <person name="Demirev P."/>
            <person name="Lindquist J."/>
            <person name="Liem A."/>
            <person name="Fochler E."/>
            <person name="Read T.D."/>
            <person name="Tapia R."/>
            <person name="Johnson S."/>
            <person name="Bishop-Lilly K.A."/>
            <person name="Detter C."/>
            <person name="Han C."/>
            <person name="Sozhamannan S."/>
            <person name="Rosenzweig C.N."/>
            <person name="Skowronski E.W."/>
        </authorList>
    </citation>
    <scope>NUCLEOTIDE SEQUENCE [LARGE SCALE GENOMIC DNA]</scope>
    <source>
        <strain evidence="9 10">AK5</strain>
    </source>
</reference>
<dbReference type="CDD" id="cd07185">
    <property type="entry name" value="OmpA_C-like"/>
    <property type="match status" value="1"/>
</dbReference>
<comment type="similarity">
    <text evidence="2">Belongs to the MotB family.</text>
</comment>
<name>A0A432VVW7_9GAMM</name>
<dbReference type="Gene3D" id="3.30.1330.60">
    <property type="entry name" value="OmpA-like domain"/>
    <property type="match status" value="1"/>
</dbReference>
<feature type="domain" description="OmpA-like" evidence="8">
    <location>
        <begin position="131"/>
        <end position="252"/>
    </location>
</feature>
<keyword evidence="9" id="KW-0282">Flagellum</keyword>
<keyword evidence="10" id="KW-1185">Reference proteome</keyword>
<dbReference type="EMBL" id="PIPI01000002">
    <property type="protein sequence ID" value="RUO20695.1"/>
    <property type="molecule type" value="Genomic_DNA"/>
</dbReference>
<dbReference type="InterPro" id="IPR006665">
    <property type="entry name" value="OmpA-like"/>
</dbReference>
<keyword evidence="3" id="KW-1003">Cell membrane</keyword>
<dbReference type="OrthoDB" id="9815217at2"/>
<proteinExistence type="inferred from homology"/>
<keyword evidence="9" id="KW-0966">Cell projection</keyword>
<dbReference type="SUPFAM" id="SSF103088">
    <property type="entry name" value="OmpA-like"/>
    <property type="match status" value="1"/>
</dbReference>
<keyword evidence="9" id="KW-0969">Cilium</keyword>
<evidence type="ECO:0000256" key="7">
    <source>
        <dbReference type="PROSITE-ProRule" id="PRU00473"/>
    </source>
</evidence>
<protein>
    <submittedName>
        <fullName evidence="9">Flagellar motor protein MotB</fullName>
    </submittedName>
</protein>
<evidence type="ECO:0000256" key="1">
    <source>
        <dbReference type="ARBA" id="ARBA00004162"/>
    </source>
</evidence>
<evidence type="ECO:0000256" key="4">
    <source>
        <dbReference type="ARBA" id="ARBA00022692"/>
    </source>
</evidence>
<keyword evidence="4" id="KW-0812">Transmembrane</keyword>
<organism evidence="9 10">
    <name type="scientific">Aliidiomarina haloalkalitolerans</name>
    <dbReference type="NCBI Taxonomy" id="859059"/>
    <lineage>
        <taxon>Bacteria</taxon>
        <taxon>Pseudomonadati</taxon>
        <taxon>Pseudomonadota</taxon>
        <taxon>Gammaproteobacteria</taxon>
        <taxon>Alteromonadales</taxon>
        <taxon>Idiomarinaceae</taxon>
        <taxon>Aliidiomarina</taxon>
    </lineage>
</organism>
<dbReference type="InterPro" id="IPR036737">
    <property type="entry name" value="OmpA-like_sf"/>
</dbReference>
<accession>A0A432VVW7</accession>
<dbReference type="InterPro" id="IPR050330">
    <property type="entry name" value="Bact_OuterMem_StrucFunc"/>
</dbReference>
<gene>
    <name evidence="9" type="ORF">CWE06_05145</name>
</gene>